<accession>A0A4R7VB61</accession>
<dbReference type="Pfam" id="PF01965">
    <property type="entry name" value="DJ-1_PfpI"/>
    <property type="match status" value="1"/>
</dbReference>
<reference evidence="4 5" key="1">
    <citation type="submission" date="2019-03" db="EMBL/GenBank/DDBJ databases">
        <title>Genomic Encyclopedia of Archaeal and Bacterial Type Strains, Phase II (KMG-II): from individual species to whole genera.</title>
        <authorList>
            <person name="Goeker M."/>
        </authorList>
    </citation>
    <scope>NUCLEOTIDE SEQUENCE [LARGE SCALE GENOMIC DNA]</scope>
    <source>
        <strain evidence="4 5">DSM 45499</strain>
    </source>
</reference>
<dbReference type="Gene3D" id="3.40.50.880">
    <property type="match status" value="1"/>
</dbReference>
<dbReference type="CDD" id="cd03137">
    <property type="entry name" value="GATase1_AraC_1"/>
    <property type="match status" value="1"/>
</dbReference>
<keyword evidence="5" id="KW-1185">Reference proteome</keyword>
<dbReference type="SMART" id="SM00342">
    <property type="entry name" value="HTH_ARAC"/>
    <property type="match status" value="1"/>
</dbReference>
<dbReference type="InterPro" id="IPR009057">
    <property type="entry name" value="Homeodomain-like_sf"/>
</dbReference>
<dbReference type="AlphaFoldDB" id="A0A4R7VB61"/>
<dbReference type="InterPro" id="IPR002818">
    <property type="entry name" value="DJ-1/PfpI"/>
</dbReference>
<dbReference type="Gene3D" id="1.10.10.60">
    <property type="entry name" value="Homeodomain-like"/>
    <property type="match status" value="1"/>
</dbReference>
<comment type="caution">
    <text evidence="4">The sequence shown here is derived from an EMBL/GenBank/DDBJ whole genome shotgun (WGS) entry which is preliminary data.</text>
</comment>
<dbReference type="Proteomes" id="UP000294927">
    <property type="component" value="Unassembled WGS sequence"/>
</dbReference>
<evidence type="ECO:0000259" key="3">
    <source>
        <dbReference type="PROSITE" id="PS01124"/>
    </source>
</evidence>
<sequence>MCQDRAMHRIVVLALDEVIPFELGIPARIFGTATDEDGTPFYEIVTCTVDGRPVHTQADFAITVAHDARVLAGADTVVIPSTTVGVHGELPDEVAAALATVRPGTRLVSICLGAYVLASLGLLDGRPATTHWMHAEHLREKFPRVLVRPDVLFVDDGDVLTSAGAAAGVDLCLHMVRRDHGSAVANLVARRCVVPPWRDGGQAQYVERAVREPAEASTAAARAWALTRLDEPVGLDELASKAGMSRRTFTRRFRDEVGVSPGQWLIRQRVELARDLLETTELATEAVARRAGFGTAAAMRHHLRAALGTSPMTYRRTFRAS</sequence>
<dbReference type="InterPro" id="IPR052158">
    <property type="entry name" value="INH-QAR"/>
</dbReference>
<feature type="domain" description="HTH araC/xylS-type" evidence="3">
    <location>
        <begin position="219"/>
        <end position="317"/>
    </location>
</feature>
<evidence type="ECO:0000313" key="5">
    <source>
        <dbReference type="Proteomes" id="UP000294927"/>
    </source>
</evidence>
<dbReference type="PANTHER" id="PTHR43130">
    <property type="entry name" value="ARAC-FAMILY TRANSCRIPTIONAL REGULATOR"/>
    <property type="match status" value="1"/>
</dbReference>
<dbReference type="PROSITE" id="PS01124">
    <property type="entry name" value="HTH_ARAC_FAMILY_2"/>
    <property type="match status" value="1"/>
</dbReference>
<evidence type="ECO:0000256" key="2">
    <source>
        <dbReference type="ARBA" id="ARBA00023163"/>
    </source>
</evidence>
<organism evidence="4 5">
    <name type="scientific">Actinophytocola oryzae</name>
    <dbReference type="NCBI Taxonomy" id="502181"/>
    <lineage>
        <taxon>Bacteria</taxon>
        <taxon>Bacillati</taxon>
        <taxon>Actinomycetota</taxon>
        <taxon>Actinomycetes</taxon>
        <taxon>Pseudonocardiales</taxon>
        <taxon>Pseudonocardiaceae</taxon>
    </lineage>
</organism>
<dbReference type="SUPFAM" id="SSF46689">
    <property type="entry name" value="Homeodomain-like"/>
    <property type="match status" value="2"/>
</dbReference>
<dbReference type="PANTHER" id="PTHR43130:SF3">
    <property type="entry name" value="HTH-TYPE TRANSCRIPTIONAL REGULATOR RV1931C"/>
    <property type="match status" value="1"/>
</dbReference>
<dbReference type="SUPFAM" id="SSF52317">
    <property type="entry name" value="Class I glutamine amidotransferase-like"/>
    <property type="match status" value="1"/>
</dbReference>
<name>A0A4R7VB61_9PSEU</name>
<evidence type="ECO:0000313" key="4">
    <source>
        <dbReference type="EMBL" id="TDV46264.1"/>
    </source>
</evidence>
<dbReference type="GO" id="GO:0003700">
    <property type="term" value="F:DNA-binding transcription factor activity"/>
    <property type="evidence" value="ECO:0007669"/>
    <property type="project" value="InterPro"/>
</dbReference>
<protein>
    <submittedName>
        <fullName evidence="4">AraC family transcriptional regulator with amidase-like domain</fullName>
    </submittedName>
</protein>
<evidence type="ECO:0000256" key="1">
    <source>
        <dbReference type="ARBA" id="ARBA00023015"/>
    </source>
</evidence>
<dbReference type="Pfam" id="PF12833">
    <property type="entry name" value="HTH_18"/>
    <property type="match status" value="1"/>
</dbReference>
<proteinExistence type="predicted"/>
<dbReference type="InterPro" id="IPR018060">
    <property type="entry name" value="HTH_AraC"/>
</dbReference>
<keyword evidence="1" id="KW-0805">Transcription regulation</keyword>
<gene>
    <name evidence="4" type="ORF">CLV71_111222</name>
</gene>
<dbReference type="GO" id="GO:0043565">
    <property type="term" value="F:sequence-specific DNA binding"/>
    <property type="evidence" value="ECO:0007669"/>
    <property type="project" value="InterPro"/>
</dbReference>
<keyword evidence="2" id="KW-0804">Transcription</keyword>
<dbReference type="EMBL" id="SOCP01000011">
    <property type="protein sequence ID" value="TDV46264.1"/>
    <property type="molecule type" value="Genomic_DNA"/>
</dbReference>
<dbReference type="InterPro" id="IPR029062">
    <property type="entry name" value="Class_I_gatase-like"/>
</dbReference>